<sequence length="110" mass="12092">MRHFMTDKTKPVSIRLAKSEIDQLHARAYTLSASITGVARDLIRTGLAGGDNRALADRLMLIERRLVALEQQDQEISAVVQSIDRTARDLLAMFEALLKALTGESTGRAA</sequence>
<dbReference type="AlphaFoldDB" id="Q21BL1"/>
<reference evidence="1" key="1">
    <citation type="submission" date="2006-03" db="EMBL/GenBank/DDBJ databases">
        <title>Complete sequence of Rhodopseudomonas palustris BisB18.</title>
        <authorList>
            <consortium name="US DOE Joint Genome Institute"/>
            <person name="Copeland A."/>
            <person name="Lucas S."/>
            <person name="Lapidus A."/>
            <person name="Barry K."/>
            <person name="Detter J.C."/>
            <person name="Glavina del Rio T."/>
            <person name="Hammon N."/>
            <person name="Israni S."/>
            <person name="Dalin E."/>
            <person name="Tice H."/>
            <person name="Pitluck S."/>
            <person name="Chain P."/>
            <person name="Malfatti S."/>
            <person name="Shin M."/>
            <person name="Vergez L."/>
            <person name="Schmutz J."/>
            <person name="Larimer F."/>
            <person name="Land M."/>
            <person name="Hauser L."/>
            <person name="Pelletier D.A."/>
            <person name="Kyrpides N."/>
            <person name="Anderson I."/>
            <person name="Oda Y."/>
            <person name="Harwood C.S."/>
            <person name="Richardson P."/>
        </authorList>
    </citation>
    <scope>NUCLEOTIDE SEQUENCE [LARGE SCALE GENOMIC DNA]</scope>
    <source>
        <strain evidence="1">BisB18</strain>
    </source>
</reference>
<dbReference type="eggNOG" id="ENOG503011W">
    <property type="taxonomic scope" value="Bacteria"/>
</dbReference>
<protein>
    <submittedName>
        <fullName evidence="1">Uncharacterized protein</fullName>
    </submittedName>
</protein>
<dbReference type="STRING" id="316056.RPC_0653"/>
<dbReference type="HOGENOM" id="CLU_2217994_0_0_5"/>
<gene>
    <name evidence="1" type="ordered locus">RPC_0653</name>
</gene>
<evidence type="ECO:0000313" key="1">
    <source>
        <dbReference type="EMBL" id="ABD86225.1"/>
    </source>
</evidence>
<dbReference type="KEGG" id="rpc:RPC_0653"/>
<name>Q21BL1_RHOPB</name>
<organism evidence="1">
    <name type="scientific">Rhodopseudomonas palustris (strain BisB18)</name>
    <dbReference type="NCBI Taxonomy" id="316056"/>
    <lineage>
        <taxon>Bacteria</taxon>
        <taxon>Pseudomonadati</taxon>
        <taxon>Pseudomonadota</taxon>
        <taxon>Alphaproteobacteria</taxon>
        <taxon>Hyphomicrobiales</taxon>
        <taxon>Nitrobacteraceae</taxon>
        <taxon>Rhodopseudomonas</taxon>
    </lineage>
</organism>
<dbReference type="EMBL" id="CP000301">
    <property type="protein sequence ID" value="ABD86225.1"/>
    <property type="molecule type" value="Genomic_DNA"/>
</dbReference>
<accession>Q21BL1</accession>
<proteinExistence type="predicted"/>